<dbReference type="GO" id="GO:0003677">
    <property type="term" value="F:DNA binding"/>
    <property type="evidence" value="ECO:0007669"/>
    <property type="project" value="UniProtKB-KW"/>
</dbReference>
<evidence type="ECO:0000259" key="3">
    <source>
        <dbReference type="PROSITE" id="PS50943"/>
    </source>
</evidence>
<comment type="caution">
    <text evidence="4">The sequence shown here is derived from an EMBL/GenBank/DDBJ whole genome shotgun (WGS) entry which is preliminary data.</text>
</comment>
<dbReference type="SUPFAM" id="SSF47413">
    <property type="entry name" value="lambda repressor-like DNA-binding domains"/>
    <property type="match status" value="1"/>
</dbReference>
<evidence type="ECO:0000256" key="1">
    <source>
        <dbReference type="ARBA" id="ARBA00023125"/>
    </source>
</evidence>
<dbReference type="PANTHER" id="PTHR46797">
    <property type="entry name" value="HTH-TYPE TRANSCRIPTIONAL REGULATOR"/>
    <property type="match status" value="1"/>
</dbReference>
<dbReference type="InterPro" id="IPR010982">
    <property type="entry name" value="Lambda_DNA-bd_dom_sf"/>
</dbReference>
<accession>A0A501PH25</accession>
<dbReference type="AlphaFoldDB" id="A0A501PH25"/>
<evidence type="ECO:0000313" key="5">
    <source>
        <dbReference type="Proteomes" id="UP000319148"/>
    </source>
</evidence>
<dbReference type="GO" id="GO:0005829">
    <property type="term" value="C:cytosol"/>
    <property type="evidence" value="ECO:0007669"/>
    <property type="project" value="TreeGrafter"/>
</dbReference>
<protein>
    <submittedName>
        <fullName evidence="4">Helix-turn-helix domain-containing protein</fullName>
    </submittedName>
</protein>
<dbReference type="Gene3D" id="1.10.260.40">
    <property type="entry name" value="lambda repressor-like DNA-binding domains"/>
    <property type="match status" value="1"/>
</dbReference>
<dbReference type="InterPro" id="IPR050807">
    <property type="entry name" value="TransReg_Diox_bact_type"/>
</dbReference>
<dbReference type="PANTHER" id="PTHR46797:SF1">
    <property type="entry name" value="METHYLPHOSPHONATE SYNTHASE"/>
    <property type="match status" value="1"/>
</dbReference>
<dbReference type="SMART" id="SM00530">
    <property type="entry name" value="HTH_XRE"/>
    <property type="match status" value="1"/>
</dbReference>
<feature type="region of interest" description="Disordered" evidence="2">
    <location>
        <begin position="86"/>
        <end position="112"/>
    </location>
</feature>
<keyword evidence="1" id="KW-0238">DNA-binding</keyword>
<organism evidence="4 5">
    <name type="scientific">Emcibacter nanhaiensis</name>
    <dbReference type="NCBI Taxonomy" id="1505037"/>
    <lineage>
        <taxon>Bacteria</taxon>
        <taxon>Pseudomonadati</taxon>
        <taxon>Pseudomonadota</taxon>
        <taxon>Alphaproteobacteria</taxon>
        <taxon>Emcibacterales</taxon>
        <taxon>Emcibacteraceae</taxon>
        <taxon>Emcibacter</taxon>
    </lineage>
</organism>
<dbReference type="OrthoDB" id="6386497at2"/>
<dbReference type="CDD" id="cd00093">
    <property type="entry name" value="HTH_XRE"/>
    <property type="match status" value="1"/>
</dbReference>
<evidence type="ECO:0000256" key="2">
    <source>
        <dbReference type="SAM" id="MobiDB-lite"/>
    </source>
</evidence>
<name>A0A501PH25_9PROT</name>
<dbReference type="InterPro" id="IPR001387">
    <property type="entry name" value="Cro/C1-type_HTH"/>
</dbReference>
<evidence type="ECO:0000313" key="4">
    <source>
        <dbReference type="EMBL" id="TPD59301.1"/>
    </source>
</evidence>
<dbReference type="EMBL" id="VFIY01000014">
    <property type="protein sequence ID" value="TPD59301.1"/>
    <property type="molecule type" value="Genomic_DNA"/>
</dbReference>
<dbReference type="Pfam" id="PF01381">
    <property type="entry name" value="HTH_3"/>
    <property type="match status" value="1"/>
</dbReference>
<feature type="region of interest" description="Disordered" evidence="2">
    <location>
        <begin position="213"/>
        <end position="234"/>
    </location>
</feature>
<gene>
    <name evidence="4" type="ORF">FIV46_10925</name>
</gene>
<dbReference type="RefSeq" id="WP_139940965.1">
    <property type="nucleotide sequence ID" value="NZ_JBHSYP010000006.1"/>
</dbReference>
<reference evidence="5" key="1">
    <citation type="submission" date="2019-06" db="EMBL/GenBank/DDBJ databases">
        <title>The complete genome of Emcibacter congregatus ZYLT.</title>
        <authorList>
            <person name="Zhao Z."/>
        </authorList>
    </citation>
    <scope>NUCLEOTIDE SEQUENCE [LARGE SCALE GENOMIC DNA]</scope>
    <source>
        <strain evidence="5">MCCC 1A06723</strain>
    </source>
</reference>
<feature type="domain" description="HTH cro/C1-type" evidence="3">
    <location>
        <begin position="17"/>
        <end position="68"/>
    </location>
</feature>
<sequence>MEEDHKNIQLQELAESLKRARSKKGLSQRALSKKIGVPQGHISKIENGKVDIKLSSLIEIARALDLEFMLMPRQLVPVVEALSRADASGGSDNLPEHKLSSQNDTVTETHRSLERIGKEAGRLSRKLGDVPELMRLSQTVQELDNIRFNLAQAEQIKNALETVKLPTQAINKALAAQQSLPEILKNIDFNKSLIEATRANDALRNIRNALAHGASTPTRRSTPAYRLSEEVDDA</sequence>
<keyword evidence="5" id="KW-1185">Reference proteome</keyword>
<dbReference type="PROSITE" id="PS50943">
    <property type="entry name" value="HTH_CROC1"/>
    <property type="match status" value="1"/>
</dbReference>
<dbReference type="Proteomes" id="UP000319148">
    <property type="component" value="Unassembled WGS sequence"/>
</dbReference>
<proteinExistence type="predicted"/>
<dbReference type="GO" id="GO:0003700">
    <property type="term" value="F:DNA-binding transcription factor activity"/>
    <property type="evidence" value="ECO:0007669"/>
    <property type="project" value="TreeGrafter"/>
</dbReference>